<feature type="transmembrane region" description="Helical" evidence="5">
    <location>
        <begin position="372"/>
        <end position="390"/>
    </location>
</feature>
<dbReference type="EC" id="3.4.21.105" evidence="7"/>
<evidence type="ECO:0000256" key="3">
    <source>
        <dbReference type="ARBA" id="ARBA00022989"/>
    </source>
</evidence>
<gene>
    <name evidence="7" type="ORF">EGH21_17180</name>
</gene>
<dbReference type="Proteomes" id="UP001430377">
    <property type="component" value="Unassembled WGS sequence"/>
</dbReference>
<protein>
    <submittedName>
        <fullName evidence="7">Rhomboid family intramembrane serine protease</fullName>
        <ecNumber evidence="7">3.4.21.105</ecNumber>
    </submittedName>
</protein>
<keyword evidence="7" id="KW-0645">Protease</keyword>
<keyword evidence="3 5" id="KW-1133">Transmembrane helix</keyword>
<proteinExistence type="predicted"/>
<evidence type="ECO:0000313" key="8">
    <source>
        <dbReference type="Proteomes" id="UP001430377"/>
    </source>
</evidence>
<dbReference type="InterPro" id="IPR022764">
    <property type="entry name" value="Peptidase_S54_rhomboid_dom"/>
</dbReference>
<accession>A0AAW4PTZ1</accession>
<comment type="caution">
    <text evidence="7">The sequence shown here is derived from an EMBL/GenBank/DDBJ whole genome shotgun (WGS) entry which is preliminary data.</text>
</comment>
<sequence>MLFDSVFNIVPQPVISWWLILLLLIELVTKIGINPVHQLSIVESHDVYEDISERQRNSALLVASLVIAGLAIILRDQSSELAQQVELFAGAFGLLLIAAFAHELSQTYRVYLTFQELSLEYGLLLLVYGLFLLVQELVPAAADVTFAVFVIVFLFRFASVYGELKAHNLEFRNSDYATRQEFLEENVGFRLTRPSISGFLYSIRGNIGILLLMAIVYVGQLIIAGNIDSSAAFTAIEELPDLGYFLLNPWLHSTHNHIFQNTLLFALFGAWTERKTGTETFVIGVIIIGYTTNLATGILGIGGFGIGISGITNALETYFVLFQLAVYSKAMKADPAQYRKAAMHIVLFFIALILVLKSILEFVGYITPNPGVATGAHFIGVVMGAAWFTSKYLGPKLREQFSTLALFG</sequence>
<feature type="transmembrane region" description="Helical" evidence="5">
    <location>
        <begin position="87"/>
        <end position="105"/>
    </location>
</feature>
<feature type="domain" description="Peptidase S54 rhomboid" evidence="6">
    <location>
        <begin position="246"/>
        <end position="387"/>
    </location>
</feature>
<feature type="transmembrane region" description="Helical" evidence="5">
    <location>
        <begin position="117"/>
        <end position="134"/>
    </location>
</feature>
<evidence type="ECO:0000259" key="6">
    <source>
        <dbReference type="Pfam" id="PF01694"/>
    </source>
</evidence>
<keyword evidence="4 5" id="KW-0472">Membrane</keyword>
<dbReference type="Gene3D" id="1.20.1540.10">
    <property type="entry name" value="Rhomboid-like"/>
    <property type="match status" value="1"/>
</dbReference>
<dbReference type="InterPro" id="IPR035952">
    <property type="entry name" value="Rhomboid-like_sf"/>
</dbReference>
<evidence type="ECO:0000256" key="2">
    <source>
        <dbReference type="ARBA" id="ARBA00022692"/>
    </source>
</evidence>
<dbReference type="SUPFAM" id="SSF144091">
    <property type="entry name" value="Rhomboid-like"/>
    <property type="match status" value="1"/>
</dbReference>
<dbReference type="GO" id="GO:0006508">
    <property type="term" value="P:proteolysis"/>
    <property type="evidence" value="ECO:0007669"/>
    <property type="project" value="UniProtKB-KW"/>
</dbReference>
<name>A0AAW4PTZ1_9EURY</name>
<dbReference type="Pfam" id="PF01694">
    <property type="entry name" value="Rhomboid"/>
    <property type="match status" value="1"/>
</dbReference>
<dbReference type="RefSeq" id="WP_220619700.1">
    <property type="nucleotide sequence ID" value="NZ_RKLR01000008.1"/>
</dbReference>
<feature type="transmembrane region" description="Helical" evidence="5">
    <location>
        <begin position="199"/>
        <end position="223"/>
    </location>
</feature>
<keyword evidence="2 5" id="KW-0812">Transmembrane</keyword>
<dbReference type="GO" id="GO:0004252">
    <property type="term" value="F:serine-type endopeptidase activity"/>
    <property type="evidence" value="ECO:0007669"/>
    <property type="project" value="InterPro"/>
</dbReference>
<evidence type="ECO:0000256" key="5">
    <source>
        <dbReference type="SAM" id="Phobius"/>
    </source>
</evidence>
<feature type="transmembrane region" description="Helical" evidence="5">
    <location>
        <begin position="57"/>
        <end position="75"/>
    </location>
</feature>
<feature type="transmembrane region" description="Helical" evidence="5">
    <location>
        <begin position="298"/>
        <end position="321"/>
    </location>
</feature>
<keyword evidence="8" id="KW-1185">Reference proteome</keyword>
<feature type="transmembrane region" description="Helical" evidence="5">
    <location>
        <begin position="15"/>
        <end position="36"/>
    </location>
</feature>
<evidence type="ECO:0000256" key="1">
    <source>
        <dbReference type="ARBA" id="ARBA00004141"/>
    </source>
</evidence>
<dbReference type="AlphaFoldDB" id="A0AAW4PTZ1"/>
<comment type="subcellular location">
    <subcellularLocation>
        <location evidence="1">Membrane</location>
        <topology evidence="1">Multi-pass membrane protein</topology>
    </subcellularLocation>
</comment>
<reference evidence="7 8" key="1">
    <citation type="submission" date="2021-06" db="EMBL/GenBank/DDBJ databases">
        <title>Halomicroarcula sp. a new haloarchaeum isolated from saline soil.</title>
        <authorList>
            <person name="Duran-Viseras A."/>
            <person name="Sanchez-Porro C."/>
            <person name="Ventosa A."/>
        </authorList>
    </citation>
    <scope>NUCLEOTIDE SEQUENCE [LARGE SCALE GENOMIC DNA]</scope>
    <source>
        <strain evidence="7 8">F13</strain>
    </source>
</reference>
<keyword evidence="7" id="KW-0378">Hydrolase</keyword>
<organism evidence="7 8">
    <name type="scientific">Haloarcula rubra</name>
    <dbReference type="NCBI Taxonomy" id="2487747"/>
    <lineage>
        <taxon>Archaea</taxon>
        <taxon>Methanobacteriati</taxon>
        <taxon>Methanobacteriota</taxon>
        <taxon>Stenosarchaea group</taxon>
        <taxon>Halobacteria</taxon>
        <taxon>Halobacteriales</taxon>
        <taxon>Haloarculaceae</taxon>
        <taxon>Haloarcula</taxon>
    </lineage>
</organism>
<evidence type="ECO:0000256" key="4">
    <source>
        <dbReference type="ARBA" id="ARBA00023136"/>
    </source>
</evidence>
<feature type="transmembrane region" description="Helical" evidence="5">
    <location>
        <begin position="140"/>
        <end position="162"/>
    </location>
</feature>
<dbReference type="EMBL" id="RKLR01000008">
    <property type="protein sequence ID" value="MBX0324761.1"/>
    <property type="molecule type" value="Genomic_DNA"/>
</dbReference>
<feature type="transmembrane region" description="Helical" evidence="5">
    <location>
        <begin position="341"/>
        <end position="360"/>
    </location>
</feature>
<dbReference type="GO" id="GO:0016020">
    <property type="term" value="C:membrane"/>
    <property type="evidence" value="ECO:0007669"/>
    <property type="project" value="UniProtKB-SubCell"/>
</dbReference>
<evidence type="ECO:0000313" key="7">
    <source>
        <dbReference type="EMBL" id="MBX0324761.1"/>
    </source>
</evidence>